<dbReference type="GO" id="GO:0000976">
    <property type="term" value="F:transcription cis-regulatory region binding"/>
    <property type="evidence" value="ECO:0007669"/>
    <property type="project" value="TreeGrafter"/>
</dbReference>
<evidence type="ECO:0000259" key="3">
    <source>
        <dbReference type="PROSITE" id="PS50977"/>
    </source>
</evidence>
<dbReference type="PANTHER" id="PTHR30055">
    <property type="entry name" value="HTH-TYPE TRANSCRIPTIONAL REGULATOR RUTR"/>
    <property type="match status" value="1"/>
</dbReference>
<dbReference type="PANTHER" id="PTHR30055:SF201">
    <property type="entry name" value="TRANSCRIPTIONAL REGULATORY PROTEIN"/>
    <property type="match status" value="1"/>
</dbReference>
<dbReference type="Gene3D" id="1.10.357.10">
    <property type="entry name" value="Tetracycline Repressor, domain 2"/>
    <property type="match status" value="1"/>
</dbReference>
<dbReference type="GO" id="GO:0003700">
    <property type="term" value="F:DNA-binding transcription factor activity"/>
    <property type="evidence" value="ECO:0007669"/>
    <property type="project" value="TreeGrafter"/>
</dbReference>
<name>A0A2S9MXF9_9BURK</name>
<comment type="caution">
    <text evidence="4">The sequence shown here is derived from an EMBL/GenBank/DDBJ whole genome shotgun (WGS) entry which is preliminary data.</text>
</comment>
<feature type="DNA-binding region" description="H-T-H motif" evidence="2">
    <location>
        <begin position="74"/>
        <end position="93"/>
    </location>
</feature>
<organism evidence="4 5">
    <name type="scientific">Burkholderia multivorans</name>
    <dbReference type="NCBI Taxonomy" id="87883"/>
    <lineage>
        <taxon>Bacteria</taxon>
        <taxon>Pseudomonadati</taxon>
        <taxon>Pseudomonadota</taxon>
        <taxon>Betaproteobacteria</taxon>
        <taxon>Burkholderiales</taxon>
        <taxon>Burkholderiaceae</taxon>
        <taxon>Burkholderia</taxon>
        <taxon>Burkholderia cepacia complex</taxon>
    </lineage>
</organism>
<proteinExistence type="predicted"/>
<dbReference type="Pfam" id="PF00440">
    <property type="entry name" value="TetR_N"/>
    <property type="match status" value="1"/>
</dbReference>
<keyword evidence="1 2" id="KW-0238">DNA-binding</keyword>
<evidence type="ECO:0000313" key="5">
    <source>
        <dbReference type="Proteomes" id="UP000238982"/>
    </source>
</evidence>
<dbReference type="InterPro" id="IPR040804">
    <property type="entry name" value="TetR_C_18"/>
</dbReference>
<dbReference type="InterPro" id="IPR050109">
    <property type="entry name" value="HTH-type_TetR-like_transc_reg"/>
</dbReference>
<evidence type="ECO:0000256" key="2">
    <source>
        <dbReference type="PROSITE-ProRule" id="PRU00335"/>
    </source>
</evidence>
<dbReference type="InterPro" id="IPR009057">
    <property type="entry name" value="Homeodomain-like_sf"/>
</dbReference>
<dbReference type="PRINTS" id="PR00455">
    <property type="entry name" value="HTHTETR"/>
</dbReference>
<dbReference type="InterPro" id="IPR001647">
    <property type="entry name" value="HTH_TetR"/>
</dbReference>
<evidence type="ECO:0000256" key="1">
    <source>
        <dbReference type="ARBA" id="ARBA00023125"/>
    </source>
</evidence>
<feature type="domain" description="HTH tetR-type" evidence="3">
    <location>
        <begin position="51"/>
        <end position="111"/>
    </location>
</feature>
<dbReference type="Pfam" id="PF17923">
    <property type="entry name" value="TetR_C_18"/>
    <property type="match status" value="1"/>
</dbReference>
<sequence length="245" mass="27329">MRTSIRIRIRGRVTASDVRRRGDALTHTTTMTTRRRTQIAFRKQPQQARSTELVAAILQAATQVLAKEGAARFTTARVAEKAGVSVGSVYQYFPNKASILFRLQADEWMQTTRMLGDILQDTRTPSLDRLRTLVHAFLRSECDEAEVRSALADAAPLYRDSPEARSARAVGNRMIDAFMAEVLPSVPDATRKLATDLISTTLGSVGSSFSRVRRTRAEIHAYADELADMLCAYLRALRRTRKAQA</sequence>
<protein>
    <submittedName>
        <fullName evidence="4">TetR family transcriptional regulator</fullName>
    </submittedName>
</protein>
<accession>A0A2S9MXF9</accession>
<dbReference type="SUPFAM" id="SSF46689">
    <property type="entry name" value="Homeodomain-like"/>
    <property type="match status" value="1"/>
</dbReference>
<gene>
    <name evidence="4" type="ORF">C6Q15_06635</name>
</gene>
<reference evidence="4 5" key="1">
    <citation type="submission" date="2018-03" db="EMBL/GenBank/DDBJ databases">
        <authorList>
            <person name="Keele B.F."/>
        </authorList>
    </citation>
    <scope>NUCLEOTIDE SEQUENCE [LARGE SCALE GENOMIC DNA]</scope>
    <source>
        <strain evidence="4 5">AU19729</strain>
    </source>
</reference>
<dbReference type="EMBL" id="PVGH01000033">
    <property type="protein sequence ID" value="PRF64031.1"/>
    <property type="molecule type" value="Genomic_DNA"/>
</dbReference>
<dbReference type="AlphaFoldDB" id="A0A2S9MXF9"/>
<evidence type="ECO:0000313" key="4">
    <source>
        <dbReference type="EMBL" id="PRF64031.1"/>
    </source>
</evidence>
<dbReference type="Proteomes" id="UP000238982">
    <property type="component" value="Unassembled WGS sequence"/>
</dbReference>
<dbReference type="RefSeq" id="WP_105795446.1">
    <property type="nucleotide sequence ID" value="NZ_JAHPLO010000020.1"/>
</dbReference>
<dbReference type="PROSITE" id="PS50977">
    <property type="entry name" value="HTH_TETR_2"/>
    <property type="match status" value="1"/>
</dbReference>